<dbReference type="AlphaFoldDB" id="A0A7W8V2C7"/>
<proteinExistence type="predicted"/>
<keyword evidence="2" id="KW-1185">Reference proteome</keyword>
<comment type="caution">
    <text evidence="1">The sequence shown here is derived from an EMBL/GenBank/DDBJ whole genome shotgun (WGS) entry which is preliminary data.</text>
</comment>
<name>A0A7W8V2C7_PARAM</name>
<evidence type="ECO:0008006" key="3">
    <source>
        <dbReference type="Google" id="ProtNLM"/>
    </source>
</evidence>
<reference evidence="1 2" key="1">
    <citation type="submission" date="2020-08" db="EMBL/GenBank/DDBJ databases">
        <title>Genomic Encyclopedia of Type Strains, Phase IV (KMG-V): Genome sequencing to study the core and pangenomes of soil and plant-associated prokaryotes.</title>
        <authorList>
            <person name="Whitman W."/>
        </authorList>
    </citation>
    <scope>NUCLEOTIDE SEQUENCE [LARGE SCALE GENOMIC DNA]</scope>
    <source>
        <strain evidence="1 2">JPY158</strain>
    </source>
</reference>
<dbReference type="EMBL" id="JACHDD010000023">
    <property type="protein sequence ID" value="MBB5429324.1"/>
    <property type="molecule type" value="Genomic_DNA"/>
</dbReference>
<sequence>MPSSEVSCCHSVISRAISNTQRSGLTERWLSRVSRCASDNTWFVCLQPALFPACRLAAAREYMVADDTLSRFRLLSRSTRTQAQTCRTPTRLWEFIRHIGSSNVLGWPHGEIQFGLNGPRRGDNRLKRIFYQSAFASIRCPKSAAFKRKEAKRHHQIIIALARRRVNVLSEILHNRNPMPERLPLA</sequence>
<accession>A0A7W8V2C7</accession>
<evidence type="ECO:0000313" key="2">
    <source>
        <dbReference type="Proteomes" id="UP000592780"/>
    </source>
</evidence>
<protein>
    <recommendedName>
        <fullName evidence="3">Transposase IS116/IS110/IS902 family protein</fullName>
    </recommendedName>
</protein>
<evidence type="ECO:0000313" key="1">
    <source>
        <dbReference type="EMBL" id="MBB5429324.1"/>
    </source>
</evidence>
<organism evidence="1 2">
    <name type="scientific">Paraburkholderia atlantica</name>
    <dbReference type="NCBI Taxonomy" id="2654982"/>
    <lineage>
        <taxon>Bacteria</taxon>
        <taxon>Pseudomonadati</taxon>
        <taxon>Pseudomonadota</taxon>
        <taxon>Betaproteobacteria</taxon>
        <taxon>Burkholderiales</taxon>
        <taxon>Burkholderiaceae</taxon>
        <taxon>Paraburkholderia</taxon>
    </lineage>
</organism>
<gene>
    <name evidence="1" type="ORF">HDG40_007521</name>
</gene>
<dbReference type="Proteomes" id="UP000592780">
    <property type="component" value="Unassembled WGS sequence"/>
</dbReference>